<reference evidence="4 5" key="1">
    <citation type="journal article" date="2020" name="bioRxiv">
        <title>Whole genome comparisons of ergot fungi reveals the divergence and evolution of species within the genus Claviceps are the result of varying mechanisms driving genome evolution and host range expansion.</title>
        <authorList>
            <person name="Wyka S.A."/>
            <person name="Mondo S.J."/>
            <person name="Liu M."/>
            <person name="Dettman J."/>
            <person name="Nalam V."/>
            <person name="Broders K.D."/>
        </authorList>
    </citation>
    <scope>NUCLEOTIDE SEQUENCE [LARGE SCALE GENOMIC DNA]</scope>
    <source>
        <strain evidence="4 5">Clav52</strain>
    </source>
</reference>
<dbReference type="AlphaFoldDB" id="A0A9P7QCX5"/>
<feature type="signal peptide" evidence="2">
    <location>
        <begin position="1"/>
        <end position="25"/>
    </location>
</feature>
<dbReference type="PANTHER" id="PTHR24276">
    <property type="entry name" value="POLYSERASE-RELATED"/>
    <property type="match status" value="1"/>
</dbReference>
<dbReference type="SUPFAM" id="SSF50494">
    <property type="entry name" value="Trypsin-like serine proteases"/>
    <property type="match status" value="1"/>
</dbReference>
<dbReference type="InterPro" id="IPR001254">
    <property type="entry name" value="Trypsin_dom"/>
</dbReference>
<dbReference type="SMART" id="SM00020">
    <property type="entry name" value="Tryp_SPc"/>
    <property type="match status" value="1"/>
</dbReference>
<dbReference type="InterPro" id="IPR043504">
    <property type="entry name" value="Peptidase_S1_PA_chymotrypsin"/>
</dbReference>
<dbReference type="Proteomes" id="UP000707071">
    <property type="component" value="Unassembled WGS sequence"/>
</dbReference>
<keyword evidence="5" id="KW-1185">Reference proteome</keyword>
<dbReference type="EMBL" id="SRRH01000628">
    <property type="protein sequence ID" value="KAG6286521.1"/>
    <property type="molecule type" value="Genomic_DNA"/>
</dbReference>
<comment type="caution">
    <text evidence="4">The sequence shown here is derived from an EMBL/GenBank/DDBJ whole genome shotgun (WGS) entry which is preliminary data.</text>
</comment>
<proteinExistence type="predicted"/>
<name>A0A9P7QCX5_9HYPO</name>
<feature type="domain" description="Peptidase S1" evidence="3">
    <location>
        <begin position="29"/>
        <end position="261"/>
    </location>
</feature>
<dbReference type="PANTHER" id="PTHR24276:SF98">
    <property type="entry name" value="FI18310P1-RELATED"/>
    <property type="match status" value="1"/>
</dbReference>
<keyword evidence="2" id="KW-0732">Signal</keyword>
<dbReference type="PROSITE" id="PS50240">
    <property type="entry name" value="TRYPSIN_DOM"/>
    <property type="match status" value="1"/>
</dbReference>
<dbReference type="GO" id="GO:0004252">
    <property type="term" value="F:serine-type endopeptidase activity"/>
    <property type="evidence" value="ECO:0007669"/>
    <property type="project" value="InterPro"/>
</dbReference>
<accession>A0A9P7QCX5</accession>
<dbReference type="InterPro" id="IPR050430">
    <property type="entry name" value="Peptidase_S1"/>
</dbReference>
<gene>
    <name evidence="4" type="ORF">E4U09_006702</name>
</gene>
<sequence length="272" mass="29515">MLTLTLRHLLLPLLSLLSLLSEGFAVPTAKDGQPASVSEYAYIVSLYAHSDNITGTHSPEAPACMGLLLPKNVIVTAASCVHDMDAEHARVAIGHWPNMTIHPWEGVSWPGQYNRHRHRHDIAAIIFRGTHHVTNFAKLSADEVREGELLTLITPWPVTKAGDAELQQTQLPVINHAACHHQLKSILSIKDKFCTEGSFSFCSHAKPATTYSAAYAGSPILRNGAVVGIASVGAADDAQGCHPLAFTIIKSHLSFLAQFYDREGSSRDEDKA</sequence>
<dbReference type="Pfam" id="PF00089">
    <property type="entry name" value="Trypsin"/>
    <property type="match status" value="1"/>
</dbReference>
<evidence type="ECO:0000256" key="1">
    <source>
        <dbReference type="ARBA" id="ARBA00023157"/>
    </source>
</evidence>
<organism evidence="4 5">
    <name type="scientific">Claviceps aff. purpurea</name>
    <dbReference type="NCBI Taxonomy" id="1967640"/>
    <lineage>
        <taxon>Eukaryota</taxon>
        <taxon>Fungi</taxon>
        <taxon>Dikarya</taxon>
        <taxon>Ascomycota</taxon>
        <taxon>Pezizomycotina</taxon>
        <taxon>Sordariomycetes</taxon>
        <taxon>Hypocreomycetidae</taxon>
        <taxon>Hypocreales</taxon>
        <taxon>Clavicipitaceae</taxon>
        <taxon>Claviceps</taxon>
    </lineage>
</organism>
<keyword evidence="1" id="KW-1015">Disulfide bond</keyword>
<protein>
    <recommendedName>
        <fullName evidence="3">Peptidase S1 domain-containing protein</fullName>
    </recommendedName>
</protein>
<feature type="chain" id="PRO_5040173493" description="Peptidase S1 domain-containing protein" evidence="2">
    <location>
        <begin position="26"/>
        <end position="272"/>
    </location>
</feature>
<dbReference type="Gene3D" id="2.40.10.10">
    <property type="entry name" value="Trypsin-like serine proteases"/>
    <property type="match status" value="2"/>
</dbReference>
<dbReference type="GO" id="GO:0006508">
    <property type="term" value="P:proteolysis"/>
    <property type="evidence" value="ECO:0007669"/>
    <property type="project" value="InterPro"/>
</dbReference>
<evidence type="ECO:0000259" key="3">
    <source>
        <dbReference type="PROSITE" id="PS50240"/>
    </source>
</evidence>
<evidence type="ECO:0000313" key="4">
    <source>
        <dbReference type="EMBL" id="KAG6286521.1"/>
    </source>
</evidence>
<evidence type="ECO:0000313" key="5">
    <source>
        <dbReference type="Proteomes" id="UP000707071"/>
    </source>
</evidence>
<evidence type="ECO:0000256" key="2">
    <source>
        <dbReference type="SAM" id="SignalP"/>
    </source>
</evidence>
<dbReference type="InterPro" id="IPR009003">
    <property type="entry name" value="Peptidase_S1_PA"/>
</dbReference>